<dbReference type="PANTHER" id="PTHR42788:SF13">
    <property type="entry name" value="ALIPHATIC SULFONATES IMPORT ATP-BINDING PROTEIN SSUB"/>
    <property type="match status" value="1"/>
</dbReference>
<dbReference type="InterPro" id="IPR017871">
    <property type="entry name" value="ABC_transporter-like_CS"/>
</dbReference>
<dbReference type="Gene3D" id="3.40.50.300">
    <property type="entry name" value="P-loop containing nucleotide triphosphate hydrolases"/>
    <property type="match status" value="1"/>
</dbReference>
<dbReference type="GO" id="GO:0016887">
    <property type="term" value="F:ATP hydrolysis activity"/>
    <property type="evidence" value="ECO:0007669"/>
    <property type="project" value="InterPro"/>
</dbReference>
<dbReference type="SMART" id="SM00382">
    <property type="entry name" value="AAA"/>
    <property type="match status" value="1"/>
</dbReference>
<sequence length="260" mass="28919">MSHSVAFENVGMTFRGRRGSQPYTALADFSHTVAENEFICLLGPSGCGKSTVLNLVGGFAQPTSGRILVGGKPVDGPGPDRGMVFQQYALFPWYTVQRNVELGLEARGLPGPEQRERAERMLRTVGLWDHRLKYPKELSGGMRQRAAIARTLVAEPDVILMDEPFAALDAQTREHLQYQLLDIWETLKRTVIFVTHSVQEAVLLGDRVTIMGRQGGNIIASIKSPLPRPRNRLDDAVVAFEREVHRHLELAEGVHSEDAR</sequence>
<evidence type="ECO:0000256" key="2">
    <source>
        <dbReference type="ARBA" id="ARBA00022448"/>
    </source>
</evidence>
<accession>A0A0P0YW82</accession>
<dbReference type="RefSeq" id="WP_060610780.1">
    <property type="nucleotide sequence ID" value="NZ_BBWQ01000026.1"/>
</dbReference>
<dbReference type="InterPro" id="IPR050166">
    <property type="entry name" value="ABC_transporter_ATP-bind"/>
</dbReference>
<keyword evidence="3" id="KW-0547">Nucleotide-binding</keyword>
<protein>
    <submittedName>
        <fullName evidence="6">ABC transporter related</fullName>
    </submittedName>
</protein>
<evidence type="ECO:0000256" key="1">
    <source>
        <dbReference type="ARBA" id="ARBA00005417"/>
    </source>
</evidence>
<comment type="similarity">
    <text evidence="1">Belongs to the ABC transporter superfamily.</text>
</comment>
<proteinExistence type="inferred from homology"/>
<organism evidence="6">
    <name type="scientific">Aureimonas altamirensis</name>
    <dbReference type="NCBI Taxonomy" id="370622"/>
    <lineage>
        <taxon>Bacteria</taxon>
        <taxon>Pseudomonadati</taxon>
        <taxon>Pseudomonadota</taxon>
        <taxon>Alphaproteobacteria</taxon>
        <taxon>Hyphomicrobiales</taxon>
        <taxon>Aurantimonadaceae</taxon>
        <taxon>Aureimonas</taxon>
    </lineage>
</organism>
<dbReference type="InterPro" id="IPR003439">
    <property type="entry name" value="ABC_transporter-like_ATP-bd"/>
</dbReference>
<reference evidence="6" key="1">
    <citation type="journal article" date="2015" name="Proc. Natl. Acad. Sci. U.S.A.">
        <title>Bacterial clade with the ribosomal RNA operon on a small plasmid rather than the chromosome.</title>
        <authorList>
            <person name="Anda M."/>
            <person name="Ohtsubo Y."/>
            <person name="Okubo T."/>
            <person name="Sugawara M."/>
            <person name="Nagata Y."/>
            <person name="Tsuda M."/>
            <person name="Minamisawa K."/>
            <person name="Mitsui H."/>
        </authorList>
    </citation>
    <scope>NUCLEOTIDE SEQUENCE</scope>
    <source>
        <strain evidence="6">DSM 21988</strain>
    </source>
</reference>
<dbReference type="PANTHER" id="PTHR42788">
    <property type="entry name" value="TAURINE IMPORT ATP-BINDING PROTEIN-RELATED"/>
    <property type="match status" value="1"/>
</dbReference>
<dbReference type="CDD" id="cd03293">
    <property type="entry name" value="ABC_NrtD_SsuB_transporters"/>
    <property type="match status" value="1"/>
</dbReference>
<keyword evidence="4" id="KW-0067">ATP-binding</keyword>
<dbReference type="Pfam" id="PF00005">
    <property type="entry name" value="ABC_tran"/>
    <property type="match status" value="1"/>
</dbReference>
<evidence type="ECO:0000259" key="5">
    <source>
        <dbReference type="PROSITE" id="PS50893"/>
    </source>
</evidence>
<evidence type="ECO:0000313" key="6">
    <source>
        <dbReference type="EMBL" id="BAT25485.1"/>
    </source>
</evidence>
<dbReference type="InterPro" id="IPR003593">
    <property type="entry name" value="AAA+_ATPase"/>
</dbReference>
<dbReference type="SUPFAM" id="SSF52540">
    <property type="entry name" value="P-loop containing nucleoside triphosphate hydrolases"/>
    <property type="match status" value="1"/>
</dbReference>
<feature type="domain" description="ABC transporter" evidence="5">
    <location>
        <begin position="5"/>
        <end position="238"/>
    </location>
</feature>
<evidence type="ECO:0000256" key="3">
    <source>
        <dbReference type="ARBA" id="ARBA00022741"/>
    </source>
</evidence>
<dbReference type="GO" id="GO:0005524">
    <property type="term" value="F:ATP binding"/>
    <property type="evidence" value="ECO:0007669"/>
    <property type="project" value="UniProtKB-KW"/>
</dbReference>
<keyword evidence="2" id="KW-0813">Transport</keyword>
<dbReference type="InterPro" id="IPR027417">
    <property type="entry name" value="P-loop_NTPase"/>
</dbReference>
<name>A0A0P0YW82_9HYPH</name>
<dbReference type="PROSITE" id="PS00211">
    <property type="entry name" value="ABC_TRANSPORTER_1"/>
    <property type="match status" value="1"/>
</dbReference>
<dbReference type="PROSITE" id="PS50893">
    <property type="entry name" value="ABC_TRANSPORTER_2"/>
    <property type="match status" value="1"/>
</dbReference>
<dbReference type="EMBL" id="LC066370">
    <property type="protein sequence ID" value="BAT25485.1"/>
    <property type="molecule type" value="Genomic_DNA"/>
</dbReference>
<dbReference type="AlphaFoldDB" id="A0A0P0YW82"/>
<evidence type="ECO:0000256" key="4">
    <source>
        <dbReference type="ARBA" id="ARBA00022840"/>
    </source>
</evidence>